<dbReference type="OrthoDB" id="7472444at2"/>
<dbReference type="RefSeq" id="WP_044617819.1">
    <property type="nucleotide sequence ID" value="NZ_CP007142.1"/>
</dbReference>
<keyword evidence="3" id="KW-1185">Reference proteome</keyword>
<sequence length="145" mass="15804">MQIDAGVNASQLTQAMSSVNQVKSNSLDSNSNAQRSSASSVERLDFNNMTREEMRTWINNEIKSGQMDLDDSSALMAMTMKMPVAGGGEVAVESDTERFDFVQKAFEGMDAALSRHDQAGYERLSMAVQTMQQAQGGISSLDIHV</sequence>
<evidence type="ECO:0000313" key="2">
    <source>
        <dbReference type="EMBL" id="AJQ95560.1"/>
    </source>
</evidence>
<evidence type="ECO:0000256" key="1">
    <source>
        <dbReference type="SAM" id="MobiDB-lite"/>
    </source>
</evidence>
<feature type="compositionally biased region" description="Low complexity" evidence="1">
    <location>
        <begin position="29"/>
        <end position="40"/>
    </location>
</feature>
<organism evidence="2 3">
    <name type="scientific">Gynuella sunshinyii YC6258</name>
    <dbReference type="NCBI Taxonomy" id="1445510"/>
    <lineage>
        <taxon>Bacteria</taxon>
        <taxon>Pseudomonadati</taxon>
        <taxon>Pseudomonadota</taxon>
        <taxon>Gammaproteobacteria</taxon>
        <taxon>Oceanospirillales</taxon>
        <taxon>Saccharospirillaceae</taxon>
        <taxon>Gynuella</taxon>
    </lineage>
</organism>
<evidence type="ECO:0000313" key="3">
    <source>
        <dbReference type="Proteomes" id="UP000032266"/>
    </source>
</evidence>
<dbReference type="AlphaFoldDB" id="A0A0C5V821"/>
<feature type="region of interest" description="Disordered" evidence="1">
    <location>
        <begin position="20"/>
        <end position="46"/>
    </location>
</feature>
<reference evidence="2 3" key="1">
    <citation type="submission" date="2014-01" db="EMBL/GenBank/DDBJ databases">
        <title>Full genme sequencing of cellulolytic bacterium Gynuella sunshinyii YC6258T gen. nov., sp. nov.</title>
        <authorList>
            <person name="Khan H."/>
            <person name="Chung E.J."/>
            <person name="Chung Y.R."/>
        </authorList>
    </citation>
    <scope>NUCLEOTIDE SEQUENCE [LARGE SCALE GENOMIC DNA]</scope>
    <source>
        <strain evidence="2 3">YC6258</strain>
    </source>
</reference>
<accession>A0A0C5V821</accession>
<protein>
    <submittedName>
        <fullName evidence="2">Uncharacterized protein</fullName>
    </submittedName>
</protein>
<dbReference type="STRING" id="1445510.YC6258_03524"/>
<dbReference type="HOGENOM" id="CLU_139660_0_0_6"/>
<dbReference type="Proteomes" id="UP000032266">
    <property type="component" value="Chromosome"/>
</dbReference>
<name>A0A0C5V821_9GAMM</name>
<dbReference type="KEGG" id="gsn:YC6258_03524"/>
<proteinExistence type="predicted"/>
<dbReference type="EMBL" id="CP007142">
    <property type="protein sequence ID" value="AJQ95560.1"/>
    <property type="molecule type" value="Genomic_DNA"/>
</dbReference>
<gene>
    <name evidence="2" type="ORF">YC6258_03524</name>
</gene>